<dbReference type="EMBL" id="LQNU01000075">
    <property type="protein sequence ID" value="KZE76746.1"/>
    <property type="molecule type" value="Genomic_DNA"/>
</dbReference>
<sequence length="236" mass="25791">MKSHYLLIFVFGVFSVFTVKAQNGIGTSKPNGSAQLEVTALDKGVLLPRVALSSVTQQLQTNVANANSLMIYNTTNLVSSGLVPGYYYWLEDTVTPSKSKWTRVINSDDKLVKSRFFYMPSIVINTSAVGAFKRNLHAEYLAQFTGKTFVMDANGGTINSSLPSVKFIKSTGGTPETTAPAEIPNLPLATDMWYYITDYDTSALENLSIDQNGVLSYTVKGTGTDYSFVNVVFVIK</sequence>
<proteinExistence type="predicted"/>
<dbReference type="EMBL" id="FNYS01000037">
    <property type="protein sequence ID" value="SEJ41983.1"/>
    <property type="molecule type" value="Genomic_DNA"/>
</dbReference>
<name>A0A163WRT4_9FLAO</name>
<dbReference type="OrthoDB" id="9808953at2"/>
<evidence type="ECO:0000313" key="3">
    <source>
        <dbReference type="Proteomes" id="UP000076630"/>
    </source>
</evidence>
<evidence type="ECO:0000313" key="4">
    <source>
        <dbReference type="Proteomes" id="UP000183077"/>
    </source>
</evidence>
<dbReference type="GeneID" id="82258838"/>
<dbReference type="RefSeq" id="WP_038985695.1">
    <property type="nucleotide sequence ID" value="NZ_FNYS01000037.1"/>
</dbReference>
<protein>
    <submittedName>
        <fullName evidence="1">Uncharacterized protein</fullName>
    </submittedName>
</protein>
<dbReference type="Proteomes" id="UP000183077">
    <property type="component" value="Unassembled WGS sequence"/>
</dbReference>
<reference evidence="1 3" key="1">
    <citation type="submission" date="2016-01" db="EMBL/GenBank/DDBJ databases">
        <title>Whole genome sequencing of Myroides marinus L41.</title>
        <authorList>
            <person name="Hong K.W."/>
        </authorList>
    </citation>
    <scope>NUCLEOTIDE SEQUENCE [LARGE SCALE GENOMIC DNA]</scope>
    <source>
        <strain evidence="1 3">L41</strain>
    </source>
</reference>
<dbReference type="AlphaFoldDB" id="A0A163WRT4"/>
<dbReference type="Proteomes" id="UP000076630">
    <property type="component" value="Unassembled WGS sequence"/>
</dbReference>
<gene>
    <name evidence="1" type="ORF">AV926_15165</name>
    <name evidence="2" type="ORF">SAMN04488018_1376</name>
</gene>
<keyword evidence="3" id="KW-1185">Reference proteome</keyword>
<evidence type="ECO:0000313" key="2">
    <source>
        <dbReference type="EMBL" id="SEJ41983.1"/>
    </source>
</evidence>
<reference evidence="2 4" key="2">
    <citation type="submission" date="2016-10" db="EMBL/GenBank/DDBJ databases">
        <authorList>
            <person name="de Groot N.N."/>
        </authorList>
    </citation>
    <scope>NUCLEOTIDE SEQUENCE [LARGE SCALE GENOMIC DNA]</scope>
    <source>
        <strain evidence="2 4">DSM 23048</strain>
    </source>
</reference>
<organism evidence="1 3">
    <name type="scientific">Myroides marinus</name>
    <dbReference type="NCBI Taxonomy" id="703342"/>
    <lineage>
        <taxon>Bacteria</taxon>
        <taxon>Pseudomonadati</taxon>
        <taxon>Bacteroidota</taxon>
        <taxon>Flavobacteriia</taxon>
        <taxon>Flavobacteriales</taxon>
        <taxon>Flavobacteriaceae</taxon>
        <taxon>Myroides</taxon>
    </lineage>
</organism>
<accession>A0A163WRT4</accession>
<evidence type="ECO:0000313" key="1">
    <source>
        <dbReference type="EMBL" id="KZE76746.1"/>
    </source>
</evidence>